<organism evidence="2 3">
    <name type="scientific">Streptomyces massasporeus</name>
    <dbReference type="NCBI Taxonomy" id="67324"/>
    <lineage>
        <taxon>Bacteria</taxon>
        <taxon>Bacillati</taxon>
        <taxon>Actinomycetota</taxon>
        <taxon>Actinomycetes</taxon>
        <taxon>Kitasatosporales</taxon>
        <taxon>Streptomycetaceae</taxon>
        <taxon>Streptomyces</taxon>
    </lineage>
</organism>
<feature type="transmembrane region" description="Helical" evidence="1">
    <location>
        <begin position="25"/>
        <end position="44"/>
    </location>
</feature>
<dbReference type="EMBL" id="JBIAFP010000026">
    <property type="protein sequence ID" value="MFE9229537.1"/>
    <property type="molecule type" value="Genomic_DNA"/>
</dbReference>
<dbReference type="RefSeq" id="WP_358286875.1">
    <property type="nucleotide sequence ID" value="NZ_JBEYGJ010000028.1"/>
</dbReference>
<gene>
    <name evidence="2" type="ORF">ACFYM3_34070</name>
</gene>
<comment type="caution">
    <text evidence="2">The sequence shown here is derived from an EMBL/GenBank/DDBJ whole genome shotgun (WGS) entry which is preliminary data.</text>
</comment>
<reference evidence="2 3" key="1">
    <citation type="submission" date="2024-10" db="EMBL/GenBank/DDBJ databases">
        <title>The Natural Products Discovery Center: Release of the First 8490 Sequenced Strains for Exploring Actinobacteria Biosynthetic Diversity.</title>
        <authorList>
            <person name="Kalkreuter E."/>
            <person name="Kautsar S.A."/>
            <person name="Yang D."/>
            <person name="Bader C.D."/>
            <person name="Teijaro C.N."/>
            <person name="Fluegel L."/>
            <person name="Davis C.M."/>
            <person name="Simpson J.R."/>
            <person name="Lauterbach L."/>
            <person name="Steele A.D."/>
            <person name="Gui C."/>
            <person name="Meng S."/>
            <person name="Li G."/>
            <person name="Viehrig K."/>
            <person name="Ye F."/>
            <person name="Su P."/>
            <person name="Kiefer A.F."/>
            <person name="Nichols A."/>
            <person name="Cepeda A.J."/>
            <person name="Yan W."/>
            <person name="Fan B."/>
            <person name="Jiang Y."/>
            <person name="Adhikari A."/>
            <person name="Zheng C.-J."/>
            <person name="Schuster L."/>
            <person name="Cowan T.M."/>
            <person name="Smanski M.J."/>
            <person name="Chevrette M.G."/>
            <person name="De Carvalho L.P.S."/>
            <person name="Shen B."/>
        </authorList>
    </citation>
    <scope>NUCLEOTIDE SEQUENCE [LARGE SCALE GENOMIC DNA]</scope>
    <source>
        <strain evidence="2 3">NPDC007066</strain>
    </source>
</reference>
<proteinExistence type="predicted"/>
<protein>
    <submittedName>
        <fullName evidence="2">Uncharacterized protein</fullName>
    </submittedName>
</protein>
<dbReference type="Proteomes" id="UP001601288">
    <property type="component" value="Unassembled WGS sequence"/>
</dbReference>
<keyword evidence="1" id="KW-1133">Transmembrane helix</keyword>
<evidence type="ECO:0000313" key="2">
    <source>
        <dbReference type="EMBL" id="MFE9229537.1"/>
    </source>
</evidence>
<keyword evidence="1" id="KW-0472">Membrane</keyword>
<evidence type="ECO:0000313" key="3">
    <source>
        <dbReference type="Proteomes" id="UP001601288"/>
    </source>
</evidence>
<evidence type="ECO:0000256" key="1">
    <source>
        <dbReference type="SAM" id="Phobius"/>
    </source>
</evidence>
<keyword evidence="1" id="KW-0812">Transmembrane</keyword>
<accession>A0ABW6LPN2</accession>
<sequence length="69" mass="7029">MTAATLAVPAGGYAWLGAAFGGPSGALVGCAAGLVLSALLRLLVEMAMPGPRWVRHRGSGLARPRRTSR</sequence>
<keyword evidence="3" id="KW-1185">Reference proteome</keyword>
<name>A0ABW6LPN2_9ACTN</name>